<accession>A0A382ISZ6</accession>
<dbReference type="PANTHER" id="PTHR30447:SF0">
    <property type="entry name" value="FRUCTOSE-1,6-BISPHOSPHATASE 1 CLASS 2-RELATED"/>
    <property type="match status" value="1"/>
</dbReference>
<dbReference type="SUPFAM" id="SSF56655">
    <property type="entry name" value="Carbohydrate phosphatase"/>
    <property type="match status" value="1"/>
</dbReference>
<evidence type="ECO:0000256" key="2">
    <source>
        <dbReference type="ARBA" id="ARBA00022801"/>
    </source>
</evidence>
<dbReference type="GO" id="GO:0006094">
    <property type="term" value="P:gluconeogenesis"/>
    <property type="evidence" value="ECO:0007669"/>
    <property type="project" value="InterPro"/>
</dbReference>
<keyword evidence="4" id="KW-0119">Carbohydrate metabolism</keyword>
<feature type="non-terminal residue" evidence="5">
    <location>
        <position position="1"/>
    </location>
</feature>
<keyword evidence="2" id="KW-0378">Hydrolase</keyword>
<keyword evidence="3" id="KW-0464">Manganese</keyword>
<organism evidence="5">
    <name type="scientific">marine metagenome</name>
    <dbReference type="NCBI Taxonomy" id="408172"/>
    <lineage>
        <taxon>unclassified sequences</taxon>
        <taxon>metagenomes</taxon>
        <taxon>ecological metagenomes</taxon>
    </lineage>
</organism>
<proteinExistence type="predicted"/>
<protein>
    <submittedName>
        <fullName evidence="5">Uncharacterized protein</fullName>
    </submittedName>
</protein>
<dbReference type="GO" id="GO:0005829">
    <property type="term" value="C:cytosol"/>
    <property type="evidence" value="ECO:0007669"/>
    <property type="project" value="TreeGrafter"/>
</dbReference>
<evidence type="ECO:0000313" key="5">
    <source>
        <dbReference type="EMBL" id="SVC02379.1"/>
    </source>
</evidence>
<dbReference type="EMBL" id="UINC01069192">
    <property type="protein sequence ID" value="SVC02379.1"/>
    <property type="molecule type" value="Genomic_DNA"/>
</dbReference>
<dbReference type="GO" id="GO:0042132">
    <property type="term" value="F:fructose 1,6-bisphosphate 1-phosphatase activity"/>
    <property type="evidence" value="ECO:0007669"/>
    <property type="project" value="InterPro"/>
</dbReference>
<evidence type="ECO:0000256" key="1">
    <source>
        <dbReference type="ARBA" id="ARBA00022723"/>
    </source>
</evidence>
<evidence type="ECO:0000256" key="3">
    <source>
        <dbReference type="ARBA" id="ARBA00023211"/>
    </source>
</evidence>
<dbReference type="Gene3D" id="3.40.190.90">
    <property type="match status" value="1"/>
</dbReference>
<sequence>AIDLDFPIEKNIKNIAEAKNKDINQITACLLDRPRHKEIIKKLISLKVKLKLISDGDVSGALLVTNKKYNIDIFLGIGGGPEGVLAASALDAFDCKFQGRFLFITEKDIFRAKKMGIQDLKKKYELNEIIKGDSIFCATGITSGDLVNGVKIKKGCFVTESLVTHKNSIINIVKKEVPIT</sequence>
<dbReference type="Pfam" id="PF03320">
    <property type="entry name" value="FBPase_glpX"/>
    <property type="match status" value="1"/>
</dbReference>
<keyword evidence="1" id="KW-0479">Metal-binding</keyword>
<dbReference type="PANTHER" id="PTHR30447">
    <property type="entry name" value="FRUCTOSE-1,6-BISPHOSPHATASE CLASS 2"/>
    <property type="match status" value="1"/>
</dbReference>
<dbReference type="AlphaFoldDB" id="A0A382ISZ6"/>
<gene>
    <name evidence="5" type="ORF">METZ01_LOCUS255233</name>
</gene>
<dbReference type="GO" id="GO:0046872">
    <property type="term" value="F:metal ion binding"/>
    <property type="evidence" value="ECO:0007669"/>
    <property type="project" value="UniProtKB-KW"/>
</dbReference>
<dbReference type="InterPro" id="IPR004464">
    <property type="entry name" value="FBPase_class-2/SBPase"/>
</dbReference>
<dbReference type="GO" id="GO:0030388">
    <property type="term" value="P:fructose 1,6-bisphosphate metabolic process"/>
    <property type="evidence" value="ECO:0007669"/>
    <property type="project" value="TreeGrafter"/>
</dbReference>
<name>A0A382ISZ6_9ZZZZ</name>
<reference evidence="5" key="1">
    <citation type="submission" date="2018-05" db="EMBL/GenBank/DDBJ databases">
        <authorList>
            <person name="Lanie J.A."/>
            <person name="Ng W.-L."/>
            <person name="Kazmierczak K.M."/>
            <person name="Andrzejewski T.M."/>
            <person name="Davidsen T.M."/>
            <person name="Wayne K.J."/>
            <person name="Tettelin H."/>
            <person name="Glass J.I."/>
            <person name="Rusch D."/>
            <person name="Podicherti R."/>
            <person name="Tsui H.-C.T."/>
            <person name="Winkler M.E."/>
        </authorList>
    </citation>
    <scope>NUCLEOTIDE SEQUENCE</scope>
</reference>
<evidence type="ECO:0000256" key="4">
    <source>
        <dbReference type="ARBA" id="ARBA00023277"/>
    </source>
</evidence>
<dbReference type="GO" id="GO:0006071">
    <property type="term" value="P:glycerol metabolic process"/>
    <property type="evidence" value="ECO:0007669"/>
    <property type="project" value="InterPro"/>
</dbReference>
<dbReference type="Gene3D" id="3.30.540.10">
    <property type="entry name" value="Fructose-1,6-Bisphosphatase, subunit A, domain 1"/>
    <property type="match status" value="1"/>
</dbReference>